<sequence length="516" mass="54806">MGPGVSLNHPCPMTTYRNRGLALALCVAAATTALTATAVPAAQARAAGARVPALDWKPCTDAHAAKGQECASLPVPLDYAHPDGPTLTVAVSRLRSDHPDKRRGALVVIPGGPGGSGVRQLAEQGAALREETGGAYDLVSLDPRGVAASTSASCGLSADDRMMVNLRSWPGPGGDISENVVRSRRIAEACARNGGAVLRSMTSRNEARDIDRFRQALGERRLSGYSVSYGTYVGAVYAQLFPEHTDRWVLDSSGDPDPSRVERGWLANMAPAADIRFPDFAAWAADPAREAEGLRLARRAEDVRPLFLALARKLDVEPRRTATEGVPLTGALLRQALQMSLYSDSSFPMLARLIKAAQDPAATPVVPPPLAEPLSDQDAAAVVAVLCNDVSWPKSVSSYERAVAADRVRHPLTAGSPVNVLPCTFWKDAPAEKPVRVTDRGPSNILMIQGLRDPSTPYFGALKMRQALGDRARLVTVDHGGHGMYLDSGNTCGNRAVTTYLTTGARPERDALCAAE</sequence>
<accession>A0ABN1FSC2</accession>
<dbReference type="PANTHER" id="PTHR43248">
    <property type="entry name" value="2-SUCCINYL-6-HYDROXY-2,4-CYCLOHEXADIENE-1-CARBOXYLATE SYNTHASE"/>
    <property type="match status" value="1"/>
</dbReference>
<dbReference type="GO" id="GO:0016787">
    <property type="term" value="F:hydrolase activity"/>
    <property type="evidence" value="ECO:0007669"/>
    <property type="project" value="UniProtKB-KW"/>
</dbReference>
<comment type="similarity">
    <text evidence="1">Belongs to the peptidase S33 family.</text>
</comment>
<dbReference type="SUPFAM" id="SSF53474">
    <property type="entry name" value="alpha/beta-Hydrolases"/>
    <property type="match status" value="1"/>
</dbReference>
<evidence type="ECO:0000313" key="6">
    <source>
        <dbReference type="EMBL" id="GAA0596706.1"/>
    </source>
</evidence>
<protein>
    <submittedName>
        <fullName evidence="6">Alpha/beta hydrolase</fullName>
    </submittedName>
</protein>
<dbReference type="Gene3D" id="3.40.50.1820">
    <property type="entry name" value="alpha/beta hydrolase"/>
    <property type="match status" value="1"/>
</dbReference>
<keyword evidence="7" id="KW-1185">Reference proteome</keyword>
<organism evidence="6 7">
    <name type="scientific">Streptomyces crystallinus</name>
    <dbReference type="NCBI Taxonomy" id="68191"/>
    <lineage>
        <taxon>Bacteria</taxon>
        <taxon>Bacillati</taxon>
        <taxon>Actinomycetota</taxon>
        <taxon>Actinomycetes</taxon>
        <taxon>Kitasatosporales</taxon>
        <taxon>Streptomycetaceae</taxon>
        <taxon>Streptomyces</taxon>
    </lineage>
</organism>
<comment type="caution">
    <text evidence="6">The sequence shown here is derived from an EMBL/GenBank/DDBJ whole genome shotgun (WGS) entry which is preliminary data.</text>
</comment>
<feature type="domain" description="Peptidase S33 tripeptidyl aminopeptidase-like C-terminal" evidence="5">
    <location>
        <begin position="420"/>
        <end position="513"/>
    </location>
</feature>
<gene>
    <name evidence="6" type="ORF">GCM10010394_27830</name>
</gene>
<dbReference type="InterPro" id="IPR013595">
    <property type="entry name" value="Pept_S33_TAP-like_C"/>
</dbReference>
<reference evidence="6 7" key="1">
    <citation type="journal article" date="2019" name="Int. J. Syst. Evol. Microbiol.">
        <title>The Global Catalogue of Microorganisms (GCM) 10K type strain sequencing project: providing services to taxonomists for standard genome sequencing and annotation.</title>
        <authorList>
            <consortium name="The Broad Institute Genomics Platform"/>
            <consortium name="The Broad Institute Genome Sequencing Center for Infectious Disease"/>
            <person name="Wu L."/>
            <person name="Ma J."/>
        </authorList>
    </citation>
    <scope>NUCLEOTIDE SEQUENCE [LARGE SCALE GENOMIC DNA]</scope>
    <source>
        <strain evidence="6 7">JCM 5067</strain>
    </source>
</reference>
<evidence type="ECO:0000256" key="1">
    <source>
        <dbReference type="ARBA" id="ARBA00010088"/>
    </source>
</evidence>
<keyword evidence="3 6" id="KW-0378">Hydrolase</keyword>
<evidence type="ECO:0000259" key="5">
    <source>
        <dbReference type="Pfam" id="PF08386"/>
    </source>
</evidence>
<dbReference type="InterPro" id="IPR029058">
    <property type="entry name" value="AB_hydrolase_fold"/>
</dbReference>
<name>A0ABN1FSC2_9ACTN</name>
<keyword evidence="2 4" id="KW-0732">Signal</keyword>
<evidence type="ECO:0000313" key="7">
    <source>
        <dbReference type="Proteomes" id="UP001500668"/>
    </source>
</evidence>
<dbReference type="Pfam" id="PF08386">
    <property type="entry name" value="Abhydrolase_4"/>
    <property type="match status" value="1"/>
</dbReference>
<evidence type="ECO:0000256" key="2">
    <source>
        <dbReference type="ARBA" id="ARBA00022729"/>
    </source>
</evidence>
<dbReference type="EMBL" id="BAAACA010000014">
    <property type="protein sequence ID" value="GAA0596706.1"/>
    <property type="molecule type" value="Genomic_DNA"/>
</dbReference>
<dbReference type="InterPro" id="IPR051601">
    <property type="entry name" value="Serine_prot/Carboxylest_S33"/>
</dbReference>
<dbReference type="Proteomes" id="UP001500668">
    <property type="component" value="Unassembled WGS sequence"/>
</dbReference>
<feature type="signal peptide" evidence="4">
    <location>
        <begin position="1"/>
        <end position="38"/>
    </location>
</feature>
<evidence type="ECO:0000256" key="4">
    <source>
        <dbReference type="SAM" id="SignalP"/>
    </source>
</evidence>
<evidence type="ECO:0000256" key="3">
    <source>
        <dbReference type="ARBA" id="ARBA00022801"/>
    </source>
</evidence>
<proteinExistence type="inferred from homology"/>
<dbReference type="PANTHER" id="PTHR43248:SF29">
    <property type="entry name" value="TRIPEPTIDYL AMINOPEPTIDASE"/>
    <property type="match status" value="1"/>
</dbReference>
<feature type="chain" id="PRO_5047041041" evidence="4">
    <location>
        <begin position="39"/>
        <end position="516"/>
    </location>
</feature>